<dbReference type="GeneID" id="40079257"/>
<dbReference type="InterPro" id="IPR036505">
    <property type="entry name" value="Amidase/PGRP_sf"/>
</dbReference>
<dbReference type="Pfam" id="PF01510">
    <property type="entry name" value="Amidase_2"/>
    <property type="match status" value="1"/>
</dbReference>
<sequence length="317" mass="33841">MAPLPITGINEQYNAVYFTAGPTEKDGIVIHWWGLPQGQGIDSVRTTFGNGGRQASAHFGATDGQVDCYVNPDDVAWANGNWAANLSKISIECNPRQSDGDYYAAAWTIAYIRSIYGDLPLSRHWDYYPTQCCGTYDLNRLDQLAYDIAALGIGSNPPATPAAPVVPAPAAPATQTKSIDQLAQEVIAGAYGTGDARRAALGGQYAAVQARVNEILSGSSNPKPQPDINALVDAVLRGEYGNGDQRITALGNQYQAVQNEINRRAGISAPVTVPSAPNIEDLVRRTLAGEFGNGDDRVRALGANYTAVQAEINRRYA</sequence>
<dbReference type="OrthoDB" id="5067at10239"/>
<dbReference type="InterPro" id="IPR002502">
    <property type="entry name" value="Amidase_domain"/>
</dbReference>
<dbReference type="InterPro" id="IPR013168">
    <property type="entry name" value="Cpl_7_lyso_C"/>
</dbReference>
<dbReference type="Gene3D" id="3.40.80.10">
    <property type="entry name" value="Peptidoglycan recognition protein-like"/>
    <property type="match status" value="1"/>
</dbReference>
<feature type="domain" description="Cpl-7 lysozyme C-terminal" evidence="3">
    <location>
        <begin position="279"/>
        <end position="317"/>
    </location>
</feature>
<evidence type="ECO:0000313" key="4">
    <source>
        <dbReference type="EMBL" id="ALY08604.1"/>
    </source>
</evidence>
<evidence type="ECO:0000256" key="1">
    <source>
        <dbReference type="ARBA" id="ARBA00022529"/>
    </source>
</evidence>
<evidence type="ECO:0000256" key="2">
    <source>
        <dbReference type="ARBA" id="ARBA00022638"/>
    </source>
</evidence>
<gene>
    <name evidence="4" type="primary">4</name>
    <name evidence="4" type="ORF">CAPNMURICA_4</name>
</gene>
<evidence type="ECO:0000259" key="3">
    <source>
        <dbReference type="SMART" id="SM01095"/>
    </source>
</evidence>
<keyword evidence="2" id="KW-0081">Bacteriolytic enzyme</keyword>
<dbReference type="GO" id="GO:0042742">
    <property type="term" value="P:defense response to bacterium"/>
    <property type="evidence" value="ECO:0007669"/>
    <property type="project" value="UniProtKB-KW"/>
</dbReference>
<dbReference type="KEGG" id="vg:40079257"/>
<dbReference type="GO" id="GO:0009253">
    <property type="term" value="P:peptidoglycan catabolic process"/>
    <property type="evidence" value="ECO:0007669"/>
    <property type="project" value="InterPro"/>
</dbReference>
<evidence type="ECO:0000313" key="5">
    <source>
        <dbReference type="Proteomes" id="UP000222888"/>
    </source>
</evidence>
<dbReference type="GO" id="GO:0001897">
    <property type="term" value="P:symbiont-mediated cytolysis of host cell"/>
    <property type="evidence" value="ECO:0007669"/>
    <property type="project" value="UniProtKB-ARBA"/>
</dbReference>
<feature type="domain" description="Cpl-7 lysozyme C-terminal" evidence="3">
    <location>
        <begin position="228"/>
        <end position="266"/>
    </location>
</feature>
<dbReference type="EMBL" id="KU160641">
    <property type="protein sequence ID" value="ALY08604.1"/>
    <property type="molecule type" value="Genomic_DNA"/>
</dbReference>
<protein>
    <submittedName>
        <fullName evidence="4">Endolysin</fullName>
    </submittedName>
</protein>
<dbReference type="GO" id="GO:0008745">
    <property type="term" value="F:N-acetylmuramoyl-L-alanine amidase activity"/>
    <property type="evidence" value="ECO:0007669"/>
    <property type="project" value="InterPro"/>
</dbReference>
<reference evidence="4 5" key="1">
    <citation type="submission" date="2015-11" db="EMBL/GenBank/DDBJ databases">
        <authorList>
            <person name="Amegashie A.K."/>
            <person name="Borst K.R."/>
            <person name="Casazza W.J."/>
            <person name="Chen K.H."/>
            <person name="Evans D.R."/>
            <person name="Huang J."/>
            <person name="Kaku B.M."/>
            <person name="Khetarpal S.K."/>
            <person name="Keifer M.E."/>
            <person name="Kolev H.M."/>
            <person name="McDonald H.N."/>
            <person name="Nkangabwa M.S."/>
            <person name="Rickstrew G.A."/>
            <person name="Schlossman J.R."/>
            <person name="Tender C.M."/>
            <person name="Thomas C.G."/>
            <person name="Vanderveen L.N."/>
            <person name="Varma R.N."/>
            <person name="Wong N."/>
            <person name="Zhang C.W."/>
            <person name="Cutting C.L."/>
            <person name="Davison P.A."/>
            <person name="Braun M.A."/>
            <person name="Lopez A.J."/>
            <person name="Jarvik J.W."/>
            <person name="Bradley K.W."/>
            <person name="Asai D.J."/>
            <person name="Bowman C.A."/>
            <person name="Russell D.A."/>
            <person name="Pope W.H."/>
            <person name="Jacobs-Sera D."/>
            <person name="Hendrix R.W."/>
            <person name="Hatfull G.F."/>
        </authorList>
    </citation>
    <scope>NUCLEOTIDE SEQUENCE [LARGE SCALE GENOMIC DNA]</scope>
</reference>
<dbReference type="SUPFAM" id="SSF55846">
    <property type="entry name" value="N-acetylmuramoyl-L-alanine amidase-like"/>
    <property type="match status" value="1"/>
</dbReference>
<dbReference type="Pfam" id="PF08230">
    <property type="entry name" value="CW_7"/>
    <property type="match status" value="3"/>
</dbReference>
<organism evidence="4 5">
    <name type="scientific">Arthrobacter phage CapnMurica</name>
    <dbReference type="NCBI Taxonomy" id="1772294"/>
    <lineage>
        <taxon>Viruses</taxon>
        <taxon>Duplodnaviria</taxon>
        <taxon>Heunggongvirae</taxon>
        <taxon>Uroviricota</taxon>
        <taxon>Caudoviricetes</taxon>
        <taxon>Gordonvirus</taxon>
        <taxon>Gordonvirus captnmurica</taxon>
    </lineage>
</organism>
<dbReference type="SMART" id="SM01095">
    <property type="entry name" value="Cpl-7"/>
    <property type="match status" value="3"/>
</dbReference>
<dbReference type="Proteomes" id="UP000222888">
    <property type="component" value="Segment"/>
</dbReference>
<keyword evidence="1" id="KW-0929">Antimicrobial</keyword>
<keyword evidence="5" id="KW-1185">Reference proteome</keyword>
<name>A0A0U4JY89_9CAUD</name>
<feature type="domain" description="Cpl-7 lysozyme C-terminal" evidence="3">
    <location>
        <begin position="179"/>
        <end position="217"/>
    </location>
</feature>
<accession>A0A0U4JY89</accession>
<dbReference type="RefSeq" id="YP_009603377.1">
    <property type="nucleotide sequence ID" value="NC_041951.1"/>
</dbReference>
<proteinExistence type="predicted"/>